<dbReference type="Pfam" id="PF02021">
    <property type="entry name" value="UPF0102"/>
    <property type="match status" value="1"/>
</dbReference>
<dbReference type="PANTHER" id="PTHR34039">
    <property type="entry name" value="UPF0102 PROTEIN YRAN"/>
    <property type="match status" value="1"/>
</dbReference>
<dbReference type="Proteomes" id="UP000287502">
    <property type="component" value="Chromosome"/>
</dbReference>
<dbReference type="PANTHER" id="PTHR34039:SF1">
    <property type="entry name" value="UPF0102 PROTEIN YRAN"/>
    <property type="match status" value="1"/>
</dbReference>
<evidence type="ECO:0000256" key="1">
    <source>
        <dbReference type="ARBA" id="ARBA00006738"/>
    </source>
</evidence>
<dbReference type="NCBIfam" id="TIGR00252">
    <property type="entry name" value="YraN family protein"/>
    <property type="match status" value="1"/>
</dbReference>
<sequence length="112" mass="12630">MRILKGKSGEDKAAVFLKKNGYSVVKRNYRAKTGEIDIIAEKNGTLVFVEVKTRSSDAFGEGYQSVTHAKQEKIIRTAEFYLMENNPEKLCRFDVISIDNDKITHIINAFGA</sequence>
<organism evidence="3 4">
    <name type="scientific">Geovibrio thiophilus</name>
    <dbReference type="NCBI Taxonomy" id="139438"/>
    <lineage>
        <taxon>Bacteria</taxon>
        <taxon>Pseudomonadati</taxon>
        <taxon>Deferribacterota</taxon>
        <taxon>Deferribacteres</taxon>
        <taxon>Deferribacterales</taxon>
        <taxon>Geovibrionaceae</taxon>
        <taxon>Geovibrio</taxon>
    </lineage>
</organism>
<comment type="similarity">
    <text evidence="1 2">Belongs to the UPF0102 family.</text>
</comment>
<keyword evidence="4" id="KW-1185">Reference proteome</keyword>
<evidence type="ECO:0000313" key="4">
    <source>
        <dbReference type="Proteomes" id="UP000287502"/>
    </source>
</evidence>
<name>A0A410JUR0_9BACT</name>
<proteinExistence type="inferred from homology"/>
<evidence type="ECO:0000313" key="3">
    <source>
        <dbReference type="EMBL" id="QAR31922.1"/>
    </source>
</evidence>
<dbReference type="Gene3D" id="3.40.1350.10">
    <property type="match status" value="1"/>
</dbReference>
<dbReference type="NCBIfam" id="NF009150">
    <property type="entry name" value="PRK12497.1-3"/>
    <property type="match status" value="1"/>
</dbReference>
<dbReference type="SUPFAM" id="SSF52980">
    <property type="entry name" value="Restriction endonuclease-like"/>
    <property type="match status" value="1"/>
</dbReference>
<dbReference type="OrthoDB" id="9802516at2"/>
<dbReference type="AlphaFoldDB" id="A0A410JUR0"/>
<dbReference type="RefSeq" id="WP_128465209.1">
    <property type="nucleotide sequence ID" value="NZ_CP035108.1"/>
</dbReference>
<reference evidence="3 4" key="1">
    <citation type="submission" date="2019-01" db="EMBL/GenBank/DDBJ databases">
        <title>Geovibrio thiophilus DSM 11263, complete genome.</title>
        <authorList>
            <person name="Spring S."/>
            <person name="Bunk B."/>
            <person name="Sproer C."/>
        </authorList>
    </citation>
    <scope>NUCLEOTIDE SEQUENCE [LARGE SCALE GENOMIC DNA]</scope>
    <source>
        <strain evidence="3 4">DSM 11263</strain>
    </source>
</reference>
<dbReference type="EMBL" id="CP035108">
    <property type="protein sequence ID" value="QAR31922.1"/>
    <property type="molecule type" value="Genomic_DNA"/>
</dbReference>
<dbReference type="CDD" id="cd20736">
    <property type="entry name" value="PoNe_Nuclease"/>
    <property type="match status" value="1"/>
</dbReference>
<dbReference type="InterPro" id="IPR011856">
    <property type="entry name" value="tRNA_endonuc-like_dom_sf"/>
</dbReference>
<dbReference type="HAMAP" id="MF_00048">
    <property type="entry name" value="UPF0102"/>
    <property type="match status" value="1"/>
</dbReference>
<protein>
    <recommendedName>
        <fullName evidence="2">UPF0102 protein EP073_00445</fullName>
    </recommendedName>
</protein>
<dbReference type="GO" id="GO:0003676">
    <property type="term" value="F:nucleic acid binding"/>
    <property type="evidence" value="ECO:0007669"/>
    <property type="project" value="InterPro"/>
</dbReference>
<gene>
    <name evidence="3" type="ORF">EP073_00445</name>
</gene>
<accession>A0A410JUR0</accession>
<dbReference type="InterPro" id="IPR011335">
    <property type="entry name" value="Restrct_endonuc-II-like"/>
</dbReference>
<evidence type="ECO:0000256" key="2">
    <source>
        <dbReference type="HAMAP-Rule" id="MF_00048"/>
    </source>
</evidence>
<dbReference type="InterPro" id="IPR003509">
    <property type="entry name" value="UPF0102_YraN-like"/>
</dbReference>
<dbReference type="KEGG" id="gtl:EP073_00445"/>